<keyword evidence="3" id="KW-1185">Reference proteome</keyword>
<proteinExistence type="predicted"/>
<keyword evidence="1" id="KW-0812">Transmembrane</keyword>
<name>A0AAV4XSY2_CAEEX</name>
<evidence type="ECO:0000313" key="2">
    <source>
        <dbReference type="EMBL" id="GIY97693.1"/>
    </source>
</evidence>
<comment type="caution">
    <text evidence="2">The sequence shown here is derived from an EMBL/GenBank/DDBJ whole genome shotgun (WGS) entry which is preliminary data.</text>
</comment>
<keyword evidence="1" id="KW-1133">Transmembrane helix</keyword>
<organism evidence="2 3">
    <name type="scientific">Caerostris extrusa</name>
    <name type="common">Bark spider</name>
    <name type="synonym">Caerostris bankana</name>
    <dbReference type="NCBI Taxonomy" id="172846"/>
    <lineage>
        <taxon>Eukaryota</taxon>
        <taxon>Metazoa</taxon>
        <taxon>Ecdysozoa</taxon>
        <taxon>Arthropoda</taxon>
        <taxon>Chelicerata</taxon>
        <taxon>Arachnida</taxon>
        <taxon>Araneae</taxon>
        <taxon>Araneomorphae</taxon>
        <taxon>Entelegynae</taxon>
        <taxon>Araneoidea</taxon>
        <taxon>Araneidae</taxon>
        <taxon>Caerostris</taxon>
    </lineage>
</organism>
<dbReference type="Proteomes" id="UP001054945">
    <property type="component" value="Unassembled WGS sequence"/>
</dbReference>
<accession>A0AAV4XSY2</accession>
<reference evidence="2 3" key="1">
    <citation type="submission" date="2021-06" db="EMBL/GenBank/DDBJ databases">
        <title>Caerostris extrusa draft genome.</title>
        <authorList>
            <person name="Kono N."/>
            <person name="Arakawa K."/>
        </authorList>
    </citation>
    <scope>NUCLEOTIDE SEQUENCE [LARGE SCALE GENOMIC DNA]</scope>
</reference>
<keyword evidence="1" id="KW-0472">Membrane</keyword>
<gene>
    <name evidence="2" type="ORF">CEXT_553311</name>
</gene>
<evidence type="ECO:0000256" key="1">
    <source>
        <dbReference type="SAM" id="Phobius"/>
    </source>
</evidence>
<dbReference type="EMBL" id="BPLR01000821">
    <property type="protein sequence ID" value="GIY97693.1"/>
    <property type="molecule type" value="Genomic_DNA"/>
</dbReference>
<dbReference type="AlphaFoldDB" id="A0AAV4XSY2"/>
<feature type="transmembrane region" description="Helical" evidence="1">
    <location>
        <begin position="31"/>
        <end position="54"/>
    </location>
</feature>
<sequence length="105" mass="12298">MHIEYDVEASSLNLTAANSSLHNITANLMDMLQGIIILFGLLTLVFYFFTYIVFTYNQSTLRMLLIMEKFLDTDLKLILKGIFYKEALKIYNIEQEVIRHNQKQV</sequence>
<protein>
    <submittedName>
        <fullName evidence="2">Uncharacterized protein</fullName>
    </submittedName>
</protein>
<evidence type="ECO:0000313" key="3">
    <source>
        <dbReference type="Proteomes" id="UP001054945"/>
    </source>
</evidence>